<evidence type="ECO:0000313" key="2">
    <source>
        <dbReference type="EMBL" id="EJW77716.1"/>
    </source>
</evidence>
<evidence type="ECO:0000313" key="3">
    <source>
        <dbReference type="Proteomes" id="UP000004810"/>
    </source>
</evidence>
<feature type="region of interest" description="Disordered" evidence="1">
    <location>
        <begin position="24"/>
        <end position="51"/>
    </location>
</feature>
<comment type="caution">
    <text evidence="2">The sequence shown here is derived from an EMBL/GenBank/DDBJ whole genome shotgun (WGS) entry which is preliminary data.</text>
</comment>
<reference evidence="3" key="1">
    <citation type="submission" date="2012-08" db="EMBL/GenBank/DDBJ databases">
        <title>The Genome Sequence of Wuchereria bancrofti.</title>
        <authorList>
            <person name="Nutman T.B."/>
            <person name="Fink D.L."/>
            <person name="Russ C."/>
            <person name="Young S."/>
            <person name="Zeng Q."/>
            <person name="Koehrsen M."/>
            <person name="Alvarado L."/>
            <person name="Berlin A."/>
            <person name="Chapman S.B."/>
            <person name="Chen Z."/>
            <person name="Freedman E."/>
            <person name="Gellesch M."/>
            <person name="Goldberg J."/>
            <person name="Griggs A."/>
            <person name="Gujja S."/>
            <person name="Heilman E.R."/>
            <person name="Heiman D."/>
            <person name="Hepburn T."/>
            <person name="Howarth C."/>
            <person name="Jen D."/>
            <person name="Larson L."/>
            <person name="Lewis B."/>
            <person name="Mehta T."/>
            <person name="Park D."/>
            <person name="Pearson M."/>
            <person name="Roberts A."/>
            <person name="Saif S."/>
            <person name="Shea T."/>
            <person name="Shenoy N."/>
            <person name="Sisk P."/>
            <person name="Stolte C."/>
            <person name="Sykes S."/>
            <person name="Walk T."/>
            <person name="White J."/>
            <person name="Yandava C."/>
            <person name="Haas B."/>
            <person name="Henn M.R."/>
            <person name="Nusbaum C."/>
            <person name="Birren B."/>
        </authorList>
    </citation>
    <scope>NUCLEOTIDE SEQUENCE [LARGE SCALE GENOMIC DNA]</scope>
    <source>
        <strain evidence="3">NA</strain>
    </source>
</reference>
<evidence type="ECO:0000256" key="1">
    <source>
        <dbReference type="SAM" id="MobiDB-lite"/>
    </source>
</evidence>
<proteinExistence type="predicted"/>
<dbReference type="Proteomes" id="UP000004810">
    <property type="component" value="Unassembled WGS sequence"/>
</dbReference>
<feature type="compositionally biased region" description="Basic and acidic residues" evidence="1">
    <location>
        <begin position="30"/>
        <end position="51"/>
    </location>
</feature>
<dbReference type="AlphaFoldDB" id="J9E603"/>
<gene>
    <name evidence="2" type="ORF">WUBG_11376</name>
</gene>
<sequence length="123" mass="14479">MRKELAELGLKRLLGFYYGRAFKRSSAPRSAEEKPKDKELPQELERLPRAKESNLRTTIEAIDRIIELLGFQGEDYFTKTPTVHVHRTEPVQIRESTSIEDKEVNDLNYQERKTTLFRKEAEQ</sequence>
<protein>
    <submittedName>
        <fullName evidence="2">Uncharacterized protein</fullName>
    </submittedName>
</protein>
<accession>J9E603</accession>
<dbReference type="EMBL" id="ADBV01007430">
    <property type="protein sequence ID" value="EJW77716.1"/>
    <property type="molecule type" value="Genomic_DNA"/>
</dbReference>
<organism evidence="2 3">
    <name type="scientific">Wuchereria bancrofti</name>
    <dbReference type="NCBI Taxonomy" id="6293"/>
    <lineage>
        <taxon>Eukaryota</taxon>
        <taxon>Metazoa</taxon>
        <taxon>Ecdysozoa</taxon>
        <taxon>Nematoda</taxon>
        <taxon>Chromadorea</taxon>
        <taxon>Rhabditida</taxon>
        <taxon>Spirurina</taxon>
        <taxon>Spiruromorpha</taxon>
        <taxon>Filarioidea</taxon>
        <taxon>Onchocercidae</taxon>
        <taxon>Wuchereria</taxon>
    </lineage>
</organism>
<name>J9E603_WUCBA</name>